<reference evidence="7" key="1">
    <citation type="submission" date="2022-08" db="EMBL/GenBank/DDBJ databases">
        <title>Chryseobacterium antibioticum,isolated from the rhizosphere soil of Pyrola in Tibet.</title>
        <authorList>
            <person name="Kan Y."/>
        </authorList>
    </citation>
    <scope>NUCLEOTIDE SEQUENCE</scope>
    <source>
        <strain evidence="7">Pc2-12</strain>
    </source>
</reference>
<dbReference type="InterPro" id="IPR029068">
    <property type="entry name" value="Glyas_Bleomycin-R_OHBP_Dase"/>
</dbReference>
<keyword evidence="3" id="KW-0479">Metal-binding</keyword>
<keyword evidence="4" id="KW-0677">Repeat</keyword>
<dbReference type="SUPFAM" id="SSF54593">
    <property type="entry name" value="Glyoxalase/Bleomycin resistance protein/Dihydroxybiphenyl dioxygenase"/>
    <property type="match status" value="1"/>
</dbReference>
<dbReference type="InterPro" id="IPR037523">
    <property type="entry name" value="VOC_core"/>
</dbReference>
<name>A0ABT2ID93_9FLAO</name>
<dbReference type="InterPro" id="IPR004360">
    <property type="entry name" value="Glyas_Fos-R_dOase_dom"/>
</dbReference>
<evidence type="ECO:0000256" key="2">
    <source>
        <dbReference type="ARBA" id="ARBA00005877"/>
    </source>
</evidence>
<keyword evidence="7" id="KW-0223">Dioxygenase</keyword>
<protein>
    <submittedName>
        <fullName evidence="7">4-hydroxyphenylpyruvate dioxygenase</fullName>
        <ecNumber evidence="7">1.13.11.27</ecNumber>
    </submittedName>
</protein>
<keyword evidence="7" id="KW-0560">Oxidoreductase</keyword>
<comment type="cofactor">
    <cofactor evidence="1">
        <name>Fe cation</name>
        <dbReference type="ChEBI" id="CHEBI:24875"/>
    </cofactor>
</comment>
<evidence type="ECO:0000313" key="7">
    <source>
        <dbReference type="EMBL" id="MCT2406599.1"/>
    </source>
</evidence>
<comment type="caution">
    <text evidence="7">The sequence shown here is derived from an EMBL/GenBank/DDBJ whole genome shotgun (WGS) entry which is preliminary data.</text>
</comment>
<dbReference type="Gene3D" id="3.10.180.10">
    <property type="entry name" value="2,3-Dihydroxybiphenyl 1,2-Dioxygenase, domain 1"/>
    <property type="match status" value="2"/>
</dbReference>
<evidence type="ECO:0000256" key="3">
    <source>
        <dbReference type="ARBA" id="ARBA00022723"/>
    </source>
</evidence>
<dbReference type="RefSeq" id="WP_259827436.1">
    <property type="nucleotide sequence ID" value="NZ_JANZQH010000001.1"/>
</dbReference>
<dbReference type="GO" id="GO:0003868">
    <property type="term" value="F:4-hydroxyphenylpyruvate dioxygenase activity"/>
    <property type="evidence" value="ECO:0007669"/>
    <property type="project" value="UniProtKB-EC"/>
</dbReference>
<evidence type="ECO:0000259" key="6">
    <source>
        <dbReference type="PROSITE" id="PS51819"/>
    </source>
</evidence>
<dbReference type="Pfam" id="PF00903">
    <property type="entry name" value="Glyoxalase"/>
    <property type="match status" value="1"/>
</dbReference>
<sequence length="368" mass="42193">MEKQNIESELHNIKIEFVEFYVGTAKAVVYWHVKALGFKVIAYCGPETGNTEKVSYLIAKNDIKLVITSAINPISHHILSYVNLHGDAIKRIGIKVNDITTYFNKSVSKGGIPIEGPQALRDDNGIVEYAVLKLFDDNEIFLIDNSGYFGDFMPGFINVEADWLDIEEENSEICEIDHIACALRINEMFLWENYLNNILASKTIEEYDERKTIDSDKKIGMYLKALQTQNKKINKVLVEPELNKKNQVQLYITENYGSGIQHLAFKTNNIVKTVEVLKRNGVKFNNYPDSYYVSLQQKYPDLDIQDLKKYGILCDVDENSLLLQTFTSPIGDRPTFFYEFIQRVNDYDGFGLNNIQALFEALESEIIK</sequence>
<dbReference type="InterPro" id="IPR005956">
    <property type="entry name" value="4OHPhenylPyrv_dOase"/>
</dbReference>
<feature type="domain" description="VOC" evidence="6">
    <location>
        <begin position="14"/>
        <end position="145"/>
    </location>
</feature>
<dbReference type="InterPro" id="IPR041736">
    <property type="entry name" value="4OHPhenylPyrv_dOase_N"/>
</dbReference>
<organism evidence="7 8">
    <name type="scientific">Chryseobacterium pyrolae</name>
    <dbReference type="NCBI Taxonomy" id="2987481"/>
    <lineage>
        <taxon>Bacteria</taxon>
        <taxon>Pseudomonadati</taxon>
        <taxon>Bacteroidota</taxon>
        <taxon>Flavobacteriia</taxon>
        <taxon>Flavobacteriales</taxon>
        <taxon>Weeksellaceae</taxon>
        <taxon>Chryseobacterium group</taxon>
        <taxon>Chryseobacterium</taxon>
    </lineage>
</organism>
<dbReference type="NCBIfam" id="TIGR01263">
    <property type="entry name" value="4HPPD"/>
    <property type="match status" value="1"/>
</dbReference>
<dbReference type="EMBL" id="JANZQH010000001">
    <property type="protein sequence ID" value="MCT2406599.1"/>
    <property type="molecule type" value="Genomic_DNA"/>
</dbReference>
<evidence type="ECO:0000256" key="4">
    <source>
        <dbReference type="ARBA" id="ARBA00022737"/>
    </source>
</evidence>
<dbReference type="PROSITE" id="PS51819">
    <property type="entry name" value="VOC"/>
    <property type="match status" value="2"/>
</dbReference>
<keyword evidence="8" id="KW-1185">Reference proteome</keyword>
<gene>
    <name evidence="7" type="primary">hppD</name>
    <name evidence="7" type="ORF">NZD88_03395</name>
</gene>
<dbReference type="PANTHER" id="PTHR11959:SF1">
    <property type="entry name" value="4-HYDROXYPHENYLPYRUVATE DIOXYGENASE"/>
    <property type="match status" value="1"/>
</dbReference>
<comment type="similarity">
    <text evidence="2">Belongs to the 4HPPD family.</text>
</comment>
<evidence type="ECO:0000313" key="8">
    <source>
        <dbReference type="Proteomes" id="UP001142057"/>
    </source>
</evidence>
<dbReference type="PIRSF" id="PIRSF009283">
    <property type="entry name" value="HPP_dOase"/>
    <property type="match status" value="1"/>
</dbReference>
<accession>A0ABT2ID93</accession>
<proteinExistence type="inferred from homology"/>
<evidence type="ECO:0000256" key="5">
    <source>
        <dbReference type="ARBA" id="ARBA00023004"/>
    </source>
</evidence>
<dbReference type="PANTHER" id="PTHR11959">
    <property type="entry name" value="4-HYDROXYPHENYLPYRUVATE DIOXYGENASE"/>
    <property type="match status" value="1"/>
</dbReference>
<feature type="domain" description="VOC" evidence="6">
    <location>
        <begin position="175"/>
        <end position="326"/>
    </location>
</feature>
<dbReference type="CDD" id="cd08342">
    <property type="entry name" value="HPPD_N_like"/>
    <property type="match status" value="1"/>
</dbReference>
<evidence type="ECO:0000256" key="1">
    <source>
        <dbReference type="ARBA" id="ARBA00001962"/>
    </source>
</evidence>
<dbReference type="Proteomes" id="UP001142057">
    <property type="component" value="Unassembled WGS sequence"/>
</dbReference>
<keyword evidence="5" id="KW-0408">Iron</keyword>
<dbReference type="EC" id="1.13.11.27" evidence="7"/>